<dbReference type="InterPro" id="IPR050237">
    <property type="entry name" value="ATP-dep_AMP-bd_enzyme"/>
</dbReference>
<dbReference type="EMBL" id="CP019706">
    <property type="protein sequence ID" value="ARJ42989.1"/>
    <property type="molecule type" value="Genomic_DNA"/>
</dbReference>
<evidence type="ECO:0000256" key="3">
    <source>
        <dbReference type="ARBA" id="ARBA00022741"/>
    </source>
</evidence>
<feature type="domain" description="AMP-dependent synthetase/ligase" evidence="5">
    <location>
        <begin position="27"/>
        <end position="346"/>
    </location>
</feature>
<reference evidence="7 8" key="1">
    <citation type="submission" date="2017-02" db="EMBL/GenBank/DDBJ databases">
        <title>Complete genome sequence of the drought resistance-promoting endophyte Pantoea alhagi LTYR-11Z.</title>
        <authorList>
            <person name="Zhang L."/>
        </authorList>
    </citation>
    <scope>NUCLEOTIDE SEQUENCE [LARGE SCALE GENOMIC DNA]</scope>
    <source>
        <strain evidence="7 8">LTYR-11Z</strain>
    </source>
</reference>
<evidence type="ECO:0000256" key="1">
    <source>
        <dbReference type="ARBA" id="ARBA00022428"/>
    </source>
</evidence>
<dbReference type="Proteomes" id="UP000192900">
    <property type="component" value="Chromosome"/>
</dbReference>
<keyword evidence="3" id="KW-0547">Nucleotide-binding</keyword>
<keyword evidence="2 7" id="KW-0436">Ligase</keyword>
<dbReference type="Gene3D" id="3.30.300.30">
    <property type="match status" value="1"/>
</dbReference>
<evidence type="ECO:0000256" key="2">
    <source>
        <dbReference type="ARBA" id="ARBA00022598"/>
    </source>
</evidence>
<dbReference type="PANTHER" id="PTHR43767">
    <property type="entry name" value="LONG-CHAIN-FATTY-ACID--COA LIGASE"/>
    <property type="match status" value="1"/>
</dbReference>
<dbReference type="InterPro" id="IPR025110">
    <property type="entry name" value="AMP-bd_C"/>
</dbReference>
<dbReference type="InterPro" id="IPR045851">
    <property type="entry name" value="AMP-bd_C_sf"/>
</dbReference>
<evidence type="ECO:0000259" key="6">
    <source>
        <dbReference type="Pfam" id="PF13193"/>
    </source>
</evidence>
<dbReference type="NCBIfam" id="NF006539">
    <property type="entry name" value="PRK09029.1"/>
    <property type="match status" value="1"/>
</dbReference>
<accession>A0A1W6B7E7</accession>
<feature type="domain" description="AMP-binding enzyme C-terminal" evidence="6">
    <location>
        <begin position="396"/>
        <end position="453"/>
    </location>
</feature>
<dbReference type="GO" id="GO:0009234">
    <property type="term" value="P:menaquinone biosynthetic process"/>
    <property type="evidence" value="ECO:0007669"/>
    <property type="project" value="UniProtKB-KW"/>
</dbReference>
<proteinExistence type="predicted"/>
<gene>
    <name evidence="7" type="ORF">B1H58_13770</name>
</gene>
<sequence>MLAWLHAALTGSGNVDAHLLNDFPWRVRAQTMPAAIALRAGKEQLSWQTLAERLERLCNGFQQQGVTCGSLVALRGNNSLSLLLAWLALLQAGARVLPLNPQLPSVTLLPLLRMLLPDFMLDLAEPLTDVMPVATQPLTFPTAQWLNQTPQLATTIQALWRSDAIATLTLTSGSTGLPKAAAHTFQALLLSAAGVNQLMNFNAAESWLLSLPLYHVSGQGIVWRWLLAGACLVLPVSPLSQALSGCSFASLVPTQLWRLLRQPERPAGLRAVLLGGAAIPADLVTRAQATGISCWCGYGLTESAATVCGKRADNRPGVGRALNGREIAIVDNEIWIRGATLASGYWRDGRLWPLTNEQGWFATGDLGRWHQDELQVLGRKDNLFFSGGEAVQPEAIESLLMQHPAVMQAVILPQPDDEWGARPVALLTLAADEKLENIAAWAREQLASFQRPVRWLTLPEGAARGGIKLSRQQLAQWLQVRQQGNGS</sequence>
<dbReference type="Pfam" id="PF00501">
    <property type="entry name" value="AMP-binding"/>
    <property type="match status" value="1"/>
</dbReference>
<dbReference type="OrthoDB" id="9803968at2"/>
<keyword evidence="1" id="KW-0474">Menaquinone biosynthesis</keyword>
<evidence type="ECO:0000256" key="4">
    <source>
        <dbReference type="ARBA" id="ARBA00022840"/>
    </source>
</evidence>
<evidence type="ECO:0000259" key="5">
    <source>
        <dbReference type="Pfam" id="PF00501"/>
    </source>
</evidence>
<dbReference type="STRING" id="1891675.B1H58_13770"/>
<dbReference type="PANTHER" id="PTHR43767:SF10">
    <property type="entry name" value="SURFACTIN SYNTHASE SUBUNIT 1"/>
    <property type="match status" value="1"/>
</dbReference>
<dbReference type="Pfam" id="PF13193">
    <property type="entry name" value="AMP-binding_C"/>
    <property type="match status" value="1"/>
</dbReference>
<dbReference type="AlphaFoldDB" id="A0A1W6B7E7"/>
<dbReference type="GO" id="GO:0005524">
    <property type="term" value="F:ATP binding"/>
    <property type="evidence" value="ECO:0007669"/>
    <property type="project" value="UniProtKB-KW"/>
</dbReference>
<name>A0A1W6B7E7_9GAMM</name>
<dbReference type="InterPro" id="IPR042099">
    <property type="entry name" value="ANL_N_sf"/>
</dbReference>
<dbReference type="KEGG" id="palh:B1H58_13770"/>
<dbReference type="CDD" id="cd17630">
    <property type="entry name" value="OSB_MenE-like"/>
    <property type="match status" value="1"/>
</dbReference>
<protein>
    <submittedName>
        <fullName evidence="7">O-succinylbenzoate--CoA ligase</fullName>
    </submittedName>
</protein>
<organism evidence="7 8">
    <name type="scientific">Pantoea alhagi</name>
    <dbReference type="NCBI Taxonomy" id="1891675"/>
    <lineage>
        <taxon>Bacteria</taxon>
        <taxon>Pseudomonadati</taxon>
        <taxon>Pseudomonadota</taxon>
        <taxon>Gammaproteobacteria</taxon>
        <taxon>Enterobacterales</taxon>
        <taxon>Erwiniaceae</taxon>
        <taxon>Pantoea</taxon>
    </lineage>
</organism>
<dbReference type="SUPFAM" id="SSF56801">
    <property type="entry name" value="Acetyl-CoA synthetase-like"/>
    <property type="match status" value="1"/>
</dbReference>
<dbReference type="PROSITE" id="PS00455">
    <property type="entry name" value="AMP_BINDING"/>
    <property type="match status" value="1"/>
</dbReference>
<dbReference type="GO" id="GO:0008756">
    <property type="term" value="F:o-succinylbenzoate-CoA ligase activity"/>
    <property type="evidence" value="ECO:0007669"/>
    <property type="project" value="InterPro"/>
</dbReference>
<dbReference type="Gene3D" id="3.40.50.12780">
    <property type="entry name" value="N-terminal domain of ligase-like"/>
    <property type="match status" value="1"/>
</dbReference>
<dbReference type="InterPro" id="IPR000873">
    <property type="entry name" value="AMP-dep_synth/lig_dom"/>
</dbReference>
<evidence type="ECO:0000313" key="7">
    <source>
        <dbReference type="EMBL" id="ARJ42989.1"/>
    </source>
</evidence>
<dbReference type="NCBIfam" id="TIGR01923">
    <property type="entry name" value="menE"/>
    <property type="match status" value="1"/>
</dbReference>
<dbReference type="InterPro" id="IPR020845">
    <property type="entry name" value="AMP-binding_CS"/>
</dbReference>
<evidence type="ECO:0000313" key="8">
    <source>
        <dbReference type="Proteomes" id="UP000192900"/>
    </source>
</evidence>
<keyword evidence="8" id="KW-1185">Reference proteome</keyword>
<dbReference type="InterPro" id="IPR010192">
    <property type="entry name" value="MenE"/>
</dbReference>
<keyword evidence="4" id="KW-0067">ATP-binding</keyword>